<feature type="non-terminal residue" evidence="4">
    <location>
        <position position="178"/>
    </location>
</feature>
<evidence type="ECO:0000256" key="1">
    <source>
        <dbReference type="ARBA" id="ARBA00022485"/>
    </source>
</evidence>
<accession>A0A382D867</accession>
<proteinExistence type="predicted"/>
<keyword evidence="1" id="KW-0411">Iron-sulfur</keyword>
<dbReference type="InterPro" id="IPR013542">
    <property type="entry name" value="QueG_DUF1730"/>
</dbReference>
<protein>
    <recommendedName>
        <fullName evidence="3">DUF1730 domain-containing protein</fullName>
    </recommendedName>
</protein>
<dbReference type="AlphaFoldDB" id="A0A382D867"/>
<reference evidence="4" key="1">
    <citation type="submission" date="2018-05" db="EMBL/GenBank/DDBJ databases">
        <authorList>
            <person name="Lanie J.A."/>
            <person name="Ng W.-L."/>
            <person name="Kazmierczak K.M."/>
            <person name="Andrzejewski T.M."/>
            <person name="Davidsen T.M."/>
            <person name="Wayne K.J."/>
            <person name="Tettelin H."/>
            <person name="Glass J.I."/>
            <person name="Rusch D."/>
            <person name="Podicherti R."/>
            <person name="Tsui H.-C.T."/>
            <person name="Winkler M.E."/>
        </authorList>
    </citation>
    <scope>NUCLEOTIDE SEQUENCE</scope>
</reference>
<dbReference type="GO" id="GO:0052693">
    <property type="term" value="F:epoxyqueuosine reductase activity"/>
    <property type="evidence" value="ECO:0007669"/>
    <property type="project" value="TreeGrafter"/>
</dbReference>
<dbReference type="EMBL" id="UINC01037789">
    <property type="protein sequence ID" value="SVB33803.1"/>
    <property type="molecule type" value="Genomic_DNA"/>
</dbReference>
<keyword evidence="1" id="KW-0408">Iron</keyword>
<name>A0A382D867_9ZZZZ</name>
<gene>
    <name evidence="4" type="ORF">METZ01_LOCUS186657</name>
</gene>
<dbReference type="GO" id="GO:0008616">
    <property type="term" value="P:tRNA queuosine(34) biosynthetic process"/>
    <property type="evidence" value="ECO:0007669"/>
    <property type="project" value="InterPro"/>
</dbReference>
<feature type="non-terminal residue" evidence="4">
    <location>
        <position position="1"/>
    </location>
</feature>
<keyword evidence="2" id="KW-0560">Oxidoreductase</keyword>
<dbReference type="PANTHER" id="PTHR30002">
    <property type="entry name" value="EPOXYQUEUOSINE REDUCTASE"/>
    <property type="match status" value="1"/>
</dbReference>
<keyword evidence="1" id="KW-0479">Metal-binding</keyword>
<dbReference type="InterPro" id="IPR004453">
    <property type="entry name" value="QueG"/>
</dbReference>
<sequence>VNLSSESIKKKAIELGFQKVGIVSADRTAKQKADLENWLELGYHATMDWMSMRMKERGNIHTYFPKARSIIAVGMNYYVGKDQTDLKSDLKFSNYAWGDDYHDILKSGLFQLLAWIKEYEPDVKGVVCVDTSPVMDKVWAQKAGLGWQGKHTNLISREYGSWLFLGELILDVDLEQDS</sequence>
<dbReference type="PANTHER" id="PTHR30002:SF4">
    <property type="entry name" value="EPOXYQUEUOSINE REDUCTASE"/>
    <property type="match status" value="1"/>
</dbReference>
<evidence type="ECO:0000313" key="4">
    <source>
        <dbReference type="EMBL" id="SVB33803.1"/>
    </source>
</evidence>
<evidence type="ECO:0000256" key="2">
    <source>
        <dbReference type="ARBA" id="ARBA00023002"/>
    </source>
</evidence>
<evidence type="ECO:0000259" key="3">
    <source>
        <dbReference type="Pfam" id="PF08331"/>
    </source>
</evidence>
<dbReference type="GO" id="GO:0051539">
    <property type="term" value="F:4 iron, 4 sulfur cluster binding"/>
    <property type="evidence" value="ECO:0007669"/>
    <property type="project" value="UniProtKB-KW"/>
</dbReference>
<dbReference type="Pfam" id="PF08331">
    <property type="entry name" value="QueG_DUF1730"/>
    <property type="match status" value="1"/>
</dbReference>
<feature type="domain" description="DUF1730" evidence="3">
    <location>
        <begin position="57"/>
        <end position="131"/>
    </location>
</feature>
<keyword evidence="1" id="KW-0004">4Fe-4S</keyword>
<organism evidence="4">
    <name type="scientific">marine metagenome</name>
    <dbReference type="NCBI Taxonomy" id="408172"/>
    <lineage>
        <taxon>unclassified sequences</taxon>
        <taxon>metagenomes</taxon>
        <taxon>ecological metagenomes</taxon>
    </lineage>
</organism>